<evidence type="ECO:0000313" key="3">
    <source>
        <dbReference type="Proteomes" id="UP000467700"/>
    </source>
</evidence>
<accession>A0A8S0W2U8</accession>
<evidence type="ECO:0000313" key="2">
    <source>
        <dbReference type="EMBL" id="CAA7267965.1"/>
    </source>
</evidence>
<dbReference type="PANTHER" id="PTHR47957">
    <property type="entry name" value="ATP-DEPENDENT HELICASE HRQ1"/>
    <property type="match status" value="1"/>
</dbReference>
<sequence>MVADPFPVDQHYIENPSELFDASIDDLIVDTDNELILEAHLQCAGYEIPLTDADEKWFGTSMLGICERRLQKDMEGWHVSIRGAQEDTYMVVEVRHREQDTYMLEEVEFSRALFELYEGGVFMRQGESFIVKEVSHESKVAKVQRADVNYITSPRDVTLIEPLQTYRVSSINNYPAEYGRVNVSVKVFGFYKLRAGTILDAVELMTPPWERQTAGFWIDLPPVISEQLKEETIDRAAAIHAAEHAFLNQFALSEDVKTDCRVAKEEDAISESKKRPPRLVFYDAAGRTGGVVARAFDHGKSSVNP</sequence>
<proteinExistence type="predicted"/>
<dbReference type="PANTHER" id="PTHR47957:SF3">
    <property type="entry name" value="ATP-DEPENDENT HELICASE HRQ1"/>
    <property type="match status" value="1"/>
</dbReference>
<dbReference type="InterPro" id="IPR055227">
    <property type="entry name" value="HRQ1_WHD"/>
</dbReference>
<dbReference type="GO" id="GO:0005634">
    <property type="term" value="C:nucleus"/>
    <property type="evidence" value="ECO:0007669"/>
    <property type="project" value="TreeGrafter"/>
</dbReference>
<feature type="domain" description="ATP-dependent helicase HRQ1 winged helix" evidence="1">
    <location>
        <begin position="29"/>
        <end position="80"/>
    </location>
</feature>
<dbReference type="OrthoDB" id="18781at2759"/>
<name>A0A8S0W2U8_CYCAE</name>
<dbReference type="Pfam" id="PF22982">
    <property type="entry name" value="WHD_HRQ1"/>
    <property type="match status" value="1"/>
</dbReference>
<protein>
    <recommendedName>
        <fullName evidence="1">ATP-dependent helicase HRQ1 winged helix domain-containing protein</fullName>
    </recommendedName>
</protein>
<evidence type="ECO:0000259" key="1">
    <source>
        <dbReference type="Pfam" id="PF22982"/>
    </source>
</evidence>
<dbReference type="Proteomes" id="UP000467700">
    <property type="component" value="Unassembled WGS sequence"/>
</dbReference>
<gene>
    <name evidence="2" type="ORF">AAE3_LOCUS10169</name>
</gene>
<dbReference type="GO" id="GO:0036297">
    <property type="term" value="P:interstrand cross-link repair"/>
    <property type="evidence" value="ECO:0007669"/>
    <property type="project" value="TreeGrafter"/>
</dbReference>
<dbReference type="GO" id="GO:0006289">
    <property type="term" value="P:nucleotide-excision repair"/>
    <property type="evidence" value="ECO:0007669"/>
    <property type="project" value="TreeGrafter"/>
</dbReference>
<keyword evidence="3" id="KW-1185">Reference proteome</keyword>
<reference evidence="2 3" key="1">
    <citation type="submission" date="2020-01" db="EMBL/GenBank/DDBJ databases">
        <authorList>
            <person name="Gupta K D."/>
        </authorList>
    </citation>
    <scope>NUCLEOTIDE SEQUENCE [LARGE SCALE GENOMIC DNA]</scope>
</reference>
<dbReference type="AlphaFoldDB" id="A0A8S0W2U8"/>
<dbReference type="EMBL" id="CACVBS010000064">
    <property type="protein sequence ID" value="CAA7267965.1"/>
    <property type="molecule type" value="Genomic_DNA"/>
</dbReference>
<dbReference type="GO" id="GO:0043138">
    <property type="term" value="F:3'-5' DNA helicase activity"/>
    <property type="evidence" value="ECO:0007669"/>
    <property type="project" value="TreeGrafter"/>
</dbReference>
<comment type="caution">
    <text evidence="2">The sequence shown here is derived from an EMBL/GenBank/DDBJ whole genome shotgun (WGS) entry which is preliminary data.</text>
</comment>
<organism evidence="2 3">
    <name type="scientific">Cyclocybe aegerita</name>
    <name type="common">Black poplar mushroom</name>
    <name type="synonym">Agrocybe aegerita</name>
    <dbReference type="NCBI Taxonomy" id="1973307"/>
    <lineage>
        <taxon>Eukaryota</taxon>
        <taxon>Fungi</taxon>
        <taxon>Dikarya</taxon>
        <taxon>Basidiomycota</taxon>
        <taxon>Agaricomycotina</taxon>
        <taxon>Agaricomycetes</taxon>
        <taxon>Agaricomycetidae</taxon>
        <taxon>Agaricales</taxon>
        <taxon>Agaricineae</taxon>
        <taxon>Bolbitiaceae</taxon>
        <taxon>Cyclocybe</taxon>
    </lineage>
</organism>